<dbReference type="Pfam" id="PF04542">
    <property type="entry name" value="Sigma70_r2"/>
    <property type="match status" value="1"/>
</dbReference>
<dbReference type="InterPro" id="IPR036388">
    <property type="entry name" value="WH-like_DNA-bd_sf"/>
</dbReference>
<feature type="domain" description="RNA polymerase sigma-70 region 2" evidence="6">
    <location>
        <begin position="32"/>
        <end position="98"/>
    </location>
</feature>
<dbReference type="InterPro" id="IPR013325">
    <property type="entry name" value="RNA_pol_sigma_r2"/>
</dbReference>
<dbReference type="EMBL" id="PEYW01000045">
    <property type="protein sequence ID" value="PIS20571.1"/>
    <property type="molecule type" value="Genomic_DNA"/>
</dbReference>
<comment type="caution">
    <text evidence="8">The sequence shown here is derived from an EMBL/GenBank/DDBJ whole genome shotgun (WGS) entry which is preliminary data.</text>
</comment>
<evidence type="ECO:0000256" key="4">
    <source>
        <dbReference type="ARBA" id="ARBA00023125"/>
    </source>
</evidence>
<evidence type="ECO:0000256" key="5">
    <source>
        <dbReference type="ARBA" id="ARBA00023163"/>
    </source>
</evidence>
<dbReference type="Proteomes" id="UP000231414">
    <property type="component" value="Unassembled WGS sequence"/>
</dbReference>
<keyword evidence="3" id="KW-0731">Sigma factor</keyword>
<dbReference type="Pfam" id="PF08281">
    <property type="entry name" value="Sigma70_r4_2"/>
    <property type="match status" value="1"/>
</dbReference>
<keyword evidence="4" id="KW-0238">DNA-binding</keyword>
<dbReference type="InterPro" id="IPR013324">
    <property type="entry name" value="RNA_pol_sigma_r3/r4-like"/>
</dbReference>
<evidence type="ECO:0000256" key="3">
    <source>
        <dbReference type="ARBA" id="ARBA00023082"/>
    </source>
</evidence>
<dbReference type="PANTHER" id="PTHR43133:SF8">
    <property type="entry name" value="RNA POLYMERASE SIGMA FACTOR HI_1459-RELATED"/>
    <property type="match status" value="1"/>
</dbReference>
<dbReference type="GO" id="GO:0016987">
    <property type="term" value="F:sigma factor activity"/>
    <property type="evidence" value="ECO:0007669"/>
    <property type="project" value="UniProtKB-KW"/>
</dbReference>
<dbReference type="GO" id="GO:0003677">
    <property type="term" value="F:DNA binding"/>
    <property type="evidence" value="ECO:0007669"/>
    <property type="project" value="UniProtKB-KW"/>
</dbReference>
<dbReference type="InterPro" id="IPR007627">
    <property type="entry name" value="RNA_pol_sigma70_r2"/>
</dbReference>
<name>A0A2H0X6U6_UNCKA</name>
<evidence type="ECO:0000259" key="7">
    <source>
        <dbReference type="Pfam" id="PF08281"/>
    </source>
</evidence>
<feature type="domain" description="RNA polymerase sigma factor 70 region 4 type 2" evidence="7">
    <location>
        <begin position="127"/>
        <end position="179"/>
    </location>
</feature>
<evidence type="ECO:0000256" key="1">
    <source>
        <dbReference type="ARBA" id="ARBA00010641"/>
    </source>
</evidence>
<dbReference type="InterPro" id="IPR014284">
    <property type="entry name" value="RNA_pol_sigma-70_dom"/>
</dbReference>
<dbReference type="Gene3D" id="1.10.10.10">
    <property type="entry name" value="Winged helix-like DNA-binding domain superfamily/Winged helix DNA-binding domain"/>
    <property type="match status" value="1"/>
</dbReference>
<dbReference type="CDD" id="cd06171">
    <property type="entry name" value="Sigma70_r4"/>
    <property type="match status" value="1"/>
</dbReference>
<dbReference type="SUPFAM" id="SSF88659">
    <property type="entry name" value="Sigma3 and sigma4 domains of RNA polymerase sigma factors"/>
    <property type="match status" value="1"/>
</dbReference>
<dbReference type="InterPro" id="IPR039425">
    <property type="entry name" value="RNA_pol_sigma-70-like"/>
</dbReference>
<dbReference type="InterPro" id="IPR013249">
    <property type="entry name" value="RNA_pol_sigma70_r4_t2"/>
</dbReference>
<keyword evidence="2" id="KW-0805">Transcription regulation</keyword>
<comment type="similarity">
    <text evidence="1">Belongs to the sigma-70 factor family. ECF subfamily.</text>
</comment>
<dbReference type="Gene3D" id="1.10.1740.10">
    <property type="match status" value="1"/>
</dbReference>
<evidence type="ECO:0000313" key="9">
    <source>
        <dbReference type="Proteomes" id="UP000231414"/>
    </source>
</evidence>
<evidence type="ECO:0000256" key="2">
    <source>
        <dbReference type="ARBA" id="ARBA00023015"/>
    </source>
</evidence>
<proteinExistence type="inferred from homology"/>
<accession>A0A2H0X6U6</accession>
<evidence type="ECO:0000313" key="8">
    <source>
        <dbReference type="EMBL" id="PIS20571.1"/>
    </source>
</evidence>
<dbReference type="SUPFAM" id="SSF88946">
    <property type="entry name" value="Sigma2 domain of RNA polymerase sigma factors"/>
    <property type="match status" value="1"/>
</dbReference>
<protein>
    <submittedName>
        <fullName evidence="8">Uncharacterized protein</fullName>
    </submittedName>
</protein>
<gene>
    <name evidence="8" type="ORF">COT52_03025</name>
</gene>
<keyword evidence="5" id="KW-0804">Transcription</keyword>
<dbReference type="PANTHER" id="PTHR43133">
    <property type="entry name" value="RNA POLYMERASE ECF-TYPE SIGMA FACTO"/>
    <property type="match status" value="1"/>
</dbReference>
<evidence type="ECO:0000259" key="6">
    <source>
        <dbReference type="Pfam" id="PF04542"/>
    </source>
</evidence>
<sequence length="184" mass="21708">MSIISLPIEQEELLVSSIKKSGKNNEKSWSIIYKHYQPHILRFFRVRIQTEEAEDLTSIVFKKAMGGINNFRWQGKSLSAWLYAIARNVLIDYIRKQKCQKEVRLEEVEYTLAEPNHQDGQILFLNQWIWQKINQLPPKEHKIMYLKFFDGYTNKTISKVTGLSETNVATIIHRTVKKLRQQAN</sequence>
<reference evidence="9" key="1">
    <citation type="submission" date="2017-09" db="EMBL/GenBank/DDBJ databases">
        <title>Depth-based differentiation of microbial function through sediment-hosted aquifers and enrichment of novel symbionts in the deep terrestrial subsurface.</title>
        <authorList>
            <person name="Probst A.J."/>
            <person name="Ladd B."/>
            <person name="Jarett J.K."/>
            <person name="Geller-Mcgrath D.E."/>
            <person name="Sieber C.M.K."/>
            <person name="Emerson J.B."/>
            <person name="Anantharaman K."/>
            <person name="Thomas B.C."/>
            <person name="Malmstrom R."/>
            <person name="Stieglmeier M."/>
            <person name="Klingl A."/>
            <person name="Woyke T."/>
            <person name="Ryan C.M."/>
            <person name="Banfield J.F."/>
        </authorList>
    </citation>
    <scope>NUCLEOTIDE SEQUENCE [LARGE SCALE GENOMIC DNA]</scope>
</reference>
<dbReference type="GO" id="GO:0006352">
    <property type="term" value="P:DNA-templated transcription initiation"/>
    <property type="evidence" value="ECO:0007669"/>
    <property type="project" value="InterPro"/>
</dbReference>
<organism evidence="8 9">
    <name type="scientific">candidate division WWE3 bacterium CG08_land_8_20_14_0_20_43_13</name>
    <dbReference type="NCBI Taxonomy" id="1975087"/>
    <lineage>
        <taxon>Bacteria</taxon>
        <taxon>Katanobacteria</taxon>
    </lineage>
</organism>
<dbReference type="NCBIfam" id="TIGR02937">
    <property type="entry name" value="sigma70-ECF"/>
    <property type="match status" value="1"/>
</dbReference>
<dbReference type="AlphaFoldDB" id="A0A2H0X6U6"/>